<protein>
    <submittedName>
        <fullName evidence="6">DNA-binding CsgD family transcriptional regulator</fullName>
    </submittedName>
</protein>
<dbReference type="RefSeq" id="WP_067307679.1">
    <property type="nucleotide sequence ID" value="NZ_CP016279.1"/>
</dbReference>
<evidence type="ECO:0000313" key="6">
    <source>
        <dbReference type="EMBL" id="MBP2055153.1"/>
    </source>
</evidence>
<dbReference type="Proteomes" id="UP001519309">
    <property type="component" value="Unassembled WGS sequence"/>
</dbReference>
<reference evidence="6 8" key="2">
    <citation type="submission" date="2021-03" db="EMBL/GenBank/DDBJ databases">
        <title>Genomic Encyclopedia of Type Strains, Phase IV (KMG-IV): sequencing the most valuable type-strain genomes for metagenomic binning, comparative biology and taxonomic classification.</title>
        <authorList>
            <person name="Goeker M."/>
        </authorList>
    </citation>
    <scope>NUCLEOTIDE SEQUENCE [LARGE SCALE GENOMIC DNA]</scope>
    <source>
        <strain evidence="6 8">DSM 40499</strain>
    </source>
</reference>
<accession>A0A1B1AZX6</accession>
<dbReference type="PANTHER" id="PTHR44688">
    <property type="entry name" value="DNA-BINDING TRANSCRIPTIONAL ACTIVATOR DEVR_DOSR"/>
    <property type="match status" value="1"/>
</dbReference>
<evidence type="ECO:0000256" key="1">
    <source>
        <dbReference type="ARBA" id="ARBA00023015"/>
    </source>
</evidence>
<organism evidence="5 7">
    <name type="scientific">Streptomyces griseochromogenes</name>
    <dbReference type="NCBI Taxonomy" id="68214"/>
    <lineage>
        <taxon>Bacteria</taxon>
        <taxon>Bacillati</taxon>
        <taxon>Actinomycetota</taxon>
        <taxon>Actinomycetes</taxon>
        <taxon>Kitasatosporales</taxon>
        <taxon>Streptomycetaceae</taxon>
        <taxon>Streptomyces</taxon>
    </lineage>
</organism>
<dbReference type="AlphaFoldDB" id="A0A1B1AZX6"/>
<evidence type="ECO:0000256" key="2">
    <source>
        <dbReference type="ARBA" id="ARBA00023125"/>
    </source>
</evidence>
<keyword evidence="3" id="KW-0804">Transcription</keyword>
<evidence type="ECO:0000313" key="8">
    <source>
        <dbReference type="Proteomes" id="UP001519309"/>
    </source>
</evidence>
<dbReference type="GO" id="GO:0003677">
    <property type="term" value="F:DNA binding"/>
    <property type="evidence" value="ECO:0007669"/>
    <property type="project" value="UniProtKB-KW"/>
</dbReference>
<dbReference type="GO" id="GO:0006355">
    <property type="term" value="P:regulation of DNA-templated transcription"/>
    <property type="evidence" value="ECO:0007669"/>
    <property type="project" value="InterPro"/>
</dbReference>
<sequence length="232" mass="24763">MDLVHGRFEDAYLHASAISPGGELASHVPTALFVIMDLTEAAARTGPTAQARAHAMAAHESGAGAISPRLAMTVKASVALTADDRRALDLFDEALNEPGTDRWPFEWARDQLAYGERLRRMKCIREARTHLGAALDTFGRLAARPWAARAGNELRATGLSVGHAGGSGPASLTPQQREIALLAAAGLTNRQIGERPFLSPRTVSTHLHQLFPKLGVTSRAARRDALADAPPD</sequence>
<dbReference type="PRINTS" id="PR00038">
    <property type="entry name" value="HTHLUXR"/>
</dbReference>
<dbReference type="SUPFAM" id="SSF46894">
    <property type="entry name" value="C-terminal effector domain of the bipartite response regulators"/>
    <property type="match status" value="1"/>
</dbReference>
<keyword evidence="2 6" id="KW-0238">DNA-binding</keyword>
<dbReference type="InterPro" id="IPR036388">
    <property type="entry name" value="WH-like_DNA-bd_sf"/>
</dbReference>
<evidence type="ECO:0000256" key="3">
    <source>
        <dbReference type="ARBA" id="ARBA00023163"/>
    </source>
</evidence>
<dbReference type="InterPro" id="IPR000792">
    <property type="entry name" value="Tscrpt_reg_LuxR_C"/>
</dbReference>
<reference evidence="5 7" key="1">
    <citation type="submission" date="2016-06" db="EMBL/GenBank/DDBJ databases">
        <title>Complete genome sequence of Streptomyces griseochromogenes ATCC 14511, the Blasticidin S producer.</title>
        <authorList>
            <person name="Wu L."/>
        </authorList>
    </citation>
    <scope>NUCLEOTIDE SEQUENCE [LARGE SCALE GENOMIC DNA]</scope>
    <source>
        <strain evidence="5 7">ATCC 14511</strain>
    </source>
</reference>
<dbReference type="PANTHER" id="PTHR44688:SF16">
    <property type="entry name" value="DNA-BINDING TRANSCRIPTIONAL ACTIVATOR DEVR_DOSR"/>
    <property type="match status" value="1"/>
</dbReference>
<dbReference type="EMBL" id="JAGGLP010000027">
    <property type="protein sequence ID" value="MBP2055153.1"/>
    <property type="molecule type" value="Genomic_DNA"/>
</dbReference>
<name>A0A1B1AZX6_9ACTN</name>
<keyword evidence="8" id="KW-1185">Reference proteome</keyword>
<gene>
    <name evidence="5" type="ORF">AVL59_23385</name>
    <name evidence="6" type="ORF">J2Z21_008166</name>
</gene>
<feature type="domain" description="HTH luxR-type" evidence="4">
    <location>
        <begin position="165"/>
        <end position="225"/>
    </location>
</feature>
<evidence type="ECO:0000259" key="4">
    <source>
        <dbReference type="PROSITE" id="PS50043"/>
    </source>
</evidence>
<dbReference type="KEGG" id="sgs:AVL59_23385"/>
<dbReference type="STRING" id="68214.AVL59_23385"/>
<dbReference type="InterPro" id="IPR016032">
    <property type="entry name" value="Sig_transdc_resp-reg_C-effctor"/>
</dbReference>
<dbReference type="EMBL" id="CP016279">
    <property type="protein sequence ID" value="ANP52115.1"/>
    <property type="molecule type" value="Genomic_DNA"/>
</dbReference>
<dbReference type="Pfam" id="PF00196">
    <property type="entry name" value="GerE"/>
    <property type="match status" value="1"/>
</dbReference>
<proteinExistence type="predicted"/>
<dbReference type="SMART" id="SM00421">
    <property type="entry name" value="HTH_LUXR"/>
    <property type="match status" value="1"/>
</dbReference>
<evidence type="ECO:0000313" key="5">
    <source>
        <dbReference type="EMBL" id="ANP52115.1"/>
    </source>
</evidence>
<dbReference type="PROSITE" id="PS50043">
    <property type="entry name" value="HTH_LUXR_2"/>
    <property type="match status" value="1"/>
</dbReference>
<dbReference type="CDD" id="cd06170">
    <property type="entry name" value="LuxR_C_like"/>
    <property type="match status" value="1"/>
</dbReference>
<evidence type="ECO:0000313" key="7">
    <source>
        <dbReference type="Proteomes" id="UP000092659"/>
    </source>
</evidence>
<dbReference type="Proteomes" id="UP000092659">
    <property type="component" value="Chromosome"/>
</dbReference>
<keyword evidence="1" id="KW-0805">Transcription regulation</keyword>
<dbReference type="Gene3D" id="1.10.10.10">
    <property type="entry name" value="Winged helix-like DNA-binding domain superfamily/Winged helix DNA-binding domain"/>
    <property type="match status" value="1"/>
</dbReference>